<dbReference type="AlphaFoldDB" id="F4A1K1"/>
<dbReference type="OrthoDB" id="1716342at2"/>
<protein>
    <recommendedName>
        <fullName evidence="1">PRC-barrel domain-containing protein</fullName>
    </recommendedName>
</protein>
<evidence type="ECO:0000313" key="2">
    <source>
        <dbReference type="EMBL" id="AEE96035.1"/>
    </source>
</evidence>
<name>F4A1K1_MAHA5</name>
<gene>
    <name evidence="2" type="ordered locus">Mahau_0837</name>
</gene>
<dbReference type="SUPFAM" id="SSF50346">
    <property type="entry name" value="PRC-barrel domain"/>
    <property type="match status" value="1"/>
</dbReference>
<evidence type="ECO:0000259" key="1">
    <source>
        <dbReference type="Pfam" id="PF05239"/>
    </source>
</evidence>
<accession>F4A1K1</accession>
<proteinExistence type="predicted"/>
<keyword evidence="3" id="KW-1185">Reference proteome</keyword>
<organism evidence="2 3">
    <name type="scientific">Mahella australiensis (strain DSM 15567 / CIP 107919 / 50-1 BON)</name>
    <dbReference type="NCBI Taxonomy" id="697281"/>
    <lineage>
        <taxon>Bacteria</taxon>
        <taxon>Bacillati</taxon>
        <taxon>Bacillota</taxon>
        <taxon>Clostridia</taxon>
        <taxon>Thermoanaerobacterales</taxon>
        <taxon>Thermoanaerobacterales Family IV. Incertae Sedis</taxon>
        <taxon>Mahella</taxon>
    </lineage>
</organism>
<dbReference type="InterPro" id="IPR027275">
    <property type="entry name" value="PRC-brl_dom"/>
</dbReference>
<dbReference type="STRING" id="697281.Mahau_0837"/>
<sequence length="179" mass="19847">MKKSKDIIGAQAYDAHSGGRIGVISAVLYNINEPVWFIIETTDGREMAVFFEDLEIGVDNSIIIDSSKIRSVKDIDVTSLHKIPDDEPLPVITGEGRYVGRISDILLDVNKKRVDGVEISASLVDDIIKGRNILLLTGNEISDGKGMKIPEWEYNNVYEGGKGLKKLLGFQNSEKIRKE</sequence>
<dbReference type="EMBL" id="CP002360">
    <property type="protein sequence ID" value="AEE96035.1"/>
    <property type="molecule type" value="Genomic_DNA"/>
</dbReference>
<dbReference type="KEGG" id="mas:Mahau_0837"/>
<feature type="domain" description="PRC-barrel" evidence="1">
    <location>
        <begin position="89"/>
        <end position="135"/>
    </location>
</feature>
<dbReference type="eggNOG" id="COG3881">
    <property type="taxonomic scope" value="Bacteria"/>
</dbReference>
<dbReference type="InterPro" id="IPR011033">
    <property type="entry name" value="PRC_barrel-like_sf"/>
</dbReference>
<reference evidence="2 3" key="2">
    <citation type="journal article" date="2011" name="Stand. Genomic Sci.">
        <title>Complete genome sequence of Mahella australiensis type strain (50-1 BON).</title>
        <authorList>
            <person name="Sikorski J."/>
            <person name="Teshima H."/>
            <person name="Nolan M."/>
            <person name="Lucas S."/>
            <person name="Hammon N."/>
            <person name="Deshpande S."/>
            <person name="Cheng J.F."/>
            <person name="Pitluck S."/>
            <person name="Liolios K."/>
            <person name="Pagani I."/>
            <person name="Ivanova N."/>
            <person name="Huntemann M."/>
            <person name="Mavromatis K."/>
            <person name="Ovchinikova G."/>
            <person name="Pati A."/>
            <person name="Tapia R."/>
            <person name="Han C."/>
            <person name="Goodwin L."/>
            <person name="Chen A."/>
            <person name="Palaniappan K."/>
            <person name="Land M."/>
            <person name="Hauser L."/>
            <person name="Ngatchou-Djao O.D."/>
            <person name="Rohde M."/>
            <person name="Pukall R."/>
            <person name="Spring S."/>
            <person name="Abt B."/>
            <person name="Goker M."/>
            <person name="Detter J.C."/>
            <person name="Woyke T."/>
            <person name="Bristow J."/>
            <person name="Markowitz V."/>
            <person name="Hugenholtz P."/>
            <person name="Eisen J.A."/>
            <person name="Kyrpides N.C."/>
            <person name="Klenk H.P."/>
            <person name="Lapidus A."/>
        </authorList>
    </citation>
    <scope>NUCLEOTIDE SEQUENCE [LARGE SCALE GENOMIC DNA]</scope>
    <source>
        <strain evidence="3">DSM 15567 / CIP 107919 / 50-1 BON</strain>
    </source>
</reference>
<dbReference type="RefSeq" id="WP_013780465.1">
    <property type="nucleotide sequence ID" value="NC_015520.1"/>
</dbReference>
<dbReference type="Proteomes" id="UP000008457">
    <property type="component" value="Chromosome"/>
</dbReference>
<reference evidence="3" key="1">
    <citation type="submission" date="2010-11" db="EMBL/GenBank/DDBJ databases">
        <title>The complete genome of Mahella australiensis DSM 15567.</title>
        <authorList>
            <consortium name="US DOE Joint Genome Institute (JGI-PGF)"/>
            <person name="Lucas S."/>
            <person name="Copeland A."/>
            <person name="Lapidus A."/>
            <person name="Bruce D."/>
            <person name="Goodwin L."/>
            <person name="Pitluck S."/>
            <person name="Kyrpides N."/>
            <person name="Mavromatis K."/>
            <person name="Pagani I."/>
            <person name="Ivanova N."/>
            <person name="Teshima H."/>
            <person name="Brettin T."/>
            <person name="Detter J.C."/>
            <person name="Han C."/>
            <person name="Tapia R."/>
            <person name="Land M."/>
            <person name="Hauser L."/>
            <person name="Markowitz V."/>
            <person name="Cheng J.-F."/>
            <person name="Hugenholtz P."/>
            <person name="Woyke T."/>
            <person name="Wu D."/>
            <person name="Spring S."/>
            <person name="Pukall R."/>
            <person name="Steenblock K."/>
            <person name="Schneider S."/>
            <person name="Klenk H.-P."/>
            <person name="Eisen J.A."/>
        </authorList>
    </citation>
    <scope>NUCLEOTIDE SEQUENCE [LARGE SCALE GENOMIC DNA]</scope>
    <source>
        <strain evidence="3">DSM 15567 / CIP 107919 / 50-1 BON</strain>
    </source>
</reference>
<dbReference type="HOGENOM" id="CLU_1501760_0_0_9"/>
<dbReference type="Pfam" id="PF05239">
    <property type="entry name" value="PRC"/>
    <property type="match status" value="1"/>
</dbReference>
<evidence type="ECO:0000313" key="3">
    <source>
        <dbReference type="Proteomes" id="UP000008457"/>
    </source>
</evidence>